<dbReference type="SFLD" id="SFLDF00009">
    <property type="entry name" value="o-succinylbenzoate_synthase"/>
    <property type="match status" value="1"/>
</dbReference>
<dbReference type="GO" id="GO:0043748">
    <property type="term" value="F:O-succinylbenzoate synthase activity"/>
    <property type="evidence" value="ECO:0007669"/>
    <property type="project" value="UniProtKB-EC"/>
</dbReference>
<comment type="catalytic activity">
    <reaction evidence="4">
        <text>(1R,6R)-6-hydroxy-2-succinyl-cyclohexa-2,4-diene-1-carboxylate = 2-succinylbenzoate + H2O</text>
        <dbReference type="Rhea" id="RHEA:10196"/>
        <dbReference type="ChEBI" id="CHEBI:15377"/>
        <dbReference type="ChEBI" id="CHEBI:18325"/>
        <dbReference type="ChEBI" id="CHEBI:58689"/>
        <dbReference type="EC" id="4.2.1.113"/>
    </reaction>
</comment>
<dbReference type="KEGG" id="mdb:OVN18_03435"/>
<dbReference type="InterPro" id="IPR010196">
    <property type="entry name" value="OSB_synthase_MenC1"/>
</dbReference>
<dbReference type="PROSITE" id="PS00909">
    <property type="entry name" value="MR_MLE_2"/>
    <property type="match status" value="1"/>
</dbReference>
<evidence type="ECO:0000259" key="5">
    <source>
        <dbReference type="SMART" id="SM00922"/>
    </source>
</evidence>
<feature type="binding site" evidence="4">
    <location>
        <position position="197"/>
    </location>
    <ligand>
        <name>Mg(2+)</name>
        <dbReference type="ChEBI" id="CHEBI:18420"/>
    </ligand>
</feature>
<feature type="active site" description="Proton donor" evidence="4">
    <location>
        <position position="114"/>
    </location>
</feature>
<comment type="pathway">
    <text evidence="4">Quinol/quinone metabolism; 1,4-dihydroxy-2-naphthoate biosynthesis; 1,4-dihydroxy-2-naphthoate from chorismate: step 4/7.</text>
</comment>
<dbReference type="EC" id="4.2.1.113" evidence="4"/>
<dbReference type="SFLD" id="SFLDS00001">
    <property type="entry name" value="Enolase"/>
    <property type="match status" value="1"/>
</dbReference>
<dbReference type="AlphaFoldDB" id="A0A9E8MLY6"/>
<keyword evidence="2 4" id="KW-0460">Magnesium</keyword>
<dbReference type="PANTHER" id="PTHR48073:SF2">
    <property type="entry name" value="O-SUCCINYLBENZOATE SYNTHASE"/>
    <property type="match status" value="1"/>
</dbReference>
<feature type="domain" description="Mandelate racemase/muconate lactonizing enzyme C-terminal" evidence="5">
    <location>
        <begin position="95"/>
        <end position="190"/>
    </location>
</feature>
<evidence type="ECO:0000256" key="3">
    <source>
        <dbReference type="ARBA" id="ARBA00023239"/>
    </source>
</evidence>
<reference evidence="6" key="1">
    <citation type="submission" date="2022-11" db="EMBL/GenBank/DDBJ databases">
        <title>Description of Microcella daejonensis nov. sp, isolated from riverside soil.</title>
        <authorList>
            <person name="Molina K.M."/>
            <person name="Kim S.B."/>
        </authorList>
    </citation>
    <scope>NUCLEOTIDE SEQUENCE</scope>
    <source>
        <strain evidence="6">MMS21-STM12</strain>
    </source>
</reference>
<keyword evidence="1 4" id="KW-0479">Metal-binding</keyword>
<evidence type="ECO:0000313" key="6">
    <source>
        <dbReference type="EMBL" id="WAB82074.1"/>
    </source>
</evidence>
<feature type="binding site" evidence="4">
    <location>
        <position position="171"/>
    </location>
    <ligand>
        <name>Mg(2+)</name>
        <dbReference type="ChEBI" id="CHEBI:18420"/>
    </ligand>
</feature>
<gene>
    <name evidence="4" type="primary">menC</name>
    <name evidence="6" type="ORF">OVN18_03435</name>
</gene>
<dbReference type="SUPFAM" id="SSF51604">
    <property type="entry name" value="Enolase C-terminal domain-like"/>
    <property type="match status" value="1"/>
</dbReference>
<comment type="similarity">
    <text evidence="4">Belongs to the mandelate racemase/muconate lactonizing enzyme family. MenC type 1 subfamily.</text>
</comment>
<dbReference type="HAMAP" id="MF_00470">
    <property type="entry name" value="MenC_1"/>
    <property type="match status" value="1"/>
</dbReference>
<dbReference type="InterPro" id="IPR036849">
    <property type="entry name" value="Enolase-like_C_sf"/>
</dbReference>
<evidence type="ECO:0000256" key="1">
    <source>
        <dbReference type="ARBA" id="ARBA00022723"/>
    </source>
</evidence>
<dbReference type="SFLD" id="SFLDG00180">
    <property type="entry name" value="muconate_cycloisomerase"/>
    <property type="match status" value="1"/>
</dbReference>
<keyword evidence="7" id="KW-1185">Reference proteome</keyword>
<dbReference type="PANTHER" id="PTHR48073">
    <property type="entry name" value="O-SUCCINYLBENZOATE SYNTHASE-RELATED"/>
    <property type="match status" value="1"/>
</dbReference>
<sequence>MRPTMDAPPPLETVLAVAHVVSIPLVTRFRGVTHREAVLLRGPAGWSEFSPFLEYDDAEAATWLAAALDDGWHDSEAPVLRESIPVNATLPAVAPDAIAGILARYGACRTVKIKVAEAGQTLADDVERVRETRIMLGAAGRIRLDANGGWNLDEAEHALRALEQFDLEYVEQPCASVEELAELRRRVHRLGIPIAADESVRKAEDPLAVARAGAADLLVIKAAPLGGIDRALAIVAEAGLPAVVSSALDTSVGLSMGARLAARLPALEYDCGLGTGALLADDVAVERVAPVDGAIDIGRVDIDEDALRRLAAPGPRAAWWRARLERCHALLGTDPV</sequence>
<accession>A0A9E8MLY6</accession>
<comment type="cofactor">
    <cofactor evidence="4">
        <name>a divalent metal cation</name>
        <dbReference type="ChEBI" id="CHEBI:60240"/>
    </cofactor>
</comment>
<comment type="function">
    <text evidence="4">Converts 2-succinyl-6-hydroxy-2,4-cyclohexadiene-1-carboxylate (SHCHC) to 2-succinylbenzoate (OSB).</text>
</comment>
<dbReference type="NCBIfam" id="NF002782">
    <property type="entry name" value="PRK02901.1"/>
    <property type="match status" value="1"/>
</dbReference>
<dbReference type="Pfam" id="PF13378">
    <property type="entry name" value="MR_MLE_C"/>
    <property type="match status" value="1"/>
</dbReference>
<evidence type="ECO:0000256" key="4">
    <source>
        <dbReference type="HAMAP-Rule" id="MF_00470"/>
    </source>
</evidence>
<evidence type="ECO:0000313" key="7">
    <source>
        <dbReference type="Proteomes" id="UP001164706"/>
    </source>
</evidence>
<feature type="active site" description="Proton acceptor" evidence="4">
    <location>
        <position position="221"/>
    </location>
</feature>
<dbReference type="SMART" id="SM00922">
    <property type="entry name" value="MR_MLE"/>
    <property type="match status" value="1"/>
</dbReference>
<dbReference type="InterPro" id="IPR013342">
    <property type="entry name" value="Mandelate_racemase_C"/>
</dbReference>
<dbReference type="GO" id="GO:0009063">
    <property type="term" value="P:amino acid catabolic process"/>
    <property type="evidence" value="ECO:0007669"/>
    <property type="project" value="InterPro"/>
</dbReference>
<dbReference type="CDD" id="cd03320">
    <property type="entry name" value="OSBS"/>
    <property type="match status" value="1"/>
</dbReference>
<organism evidence="6 7">
    <name type="scientific">Microcella daejeonensis</name>
    <dbReference type="NCBI Taxonomy" id="2994971"/>
    <lineage>
        <taxon>Bacteria</taxon>
        <taxon>Bacillati</taxon>
        <taxon>Actinomycetota</taxon>
        <taxon>Actinomycetes</taxon>
        <taxon>Micrococcales</taxon>
        <taxon>Microbacteriaceae</taxon>
        <taxon>Microcella</taxon>
    </lineage>
</organism>
<evidence type="ECO:0000256" key="2">
    <source>
        <dbReference type="ARBA" id="ARBA00022842"/>
    </source>
</evidence>
<dbReference type="InterPro" id="IPR029065">
    <property type="entry name" value="Enolase_C-like"/>
</dbReference>
<comment type="pathway">
    <text evidence="4">Quinol/quinone metabolism; menaquinone biosynthesis.</text>
</comment>
<dbReference type="Pfam" id="PF18374">
    <property type="entry name" value="Enolase_like_N"/>
    <property type="match status" value="1"/>
</dbReference>
<keyword evidence="3 4" id="KW-0456">Lyase</keyword>
<proteinExistence type="inferred from homology"/>
<dbReference type="GO" id="GO:0000287">
    <property type="term" value="F:magnesium ion binding"/>
    <property type="evidence" value="ECO:0007669"/>
    <property type="project" value="UniProtKB-UniRule"/>
</dbReference>
<dbReference type="InterPro" id="IPR018110">
    <property type="entry name" value="Mandel_Rmase/mucon_lact_enz_CS"/>
</dbReference>
<dbReference type="EMBL" id="CP113089">
    <property type="protein sequence ID" value="WAB82074.1"/>
    <property type="molecule type" value="Genomic_DNA"/>
</dbReference>
<keyword evidence="4" id="KW-0474">Menaquinone biosynthesis</keyword>
<name>A0A9E8MLY6_9MICO</name>
<protein>
    <recommendedName>
        <fullName evidence="4">o-succinylbenzoate synthase</fullName>
        <shortName evidence="4">OSB synthase</shortName>
        <shortName evidence="4">OSBS</shortName>
        <ecNumber evidence="4">4.2.1.113</ecNumber>
    </recommendedName>
    <alternativeName>
        <fullName evidence="4">4-(2'-carboxyphenyl)-4-oxybutyric acid synthase</fullName>
    </alternativeName>
    <alternativeName>
        <fullName evidence="4">o-succinylbenzoic acid synthase</fullName>
    </alternativeName>
</protein>
<dbReference type="Gene3D" id="3.20.20.120">
    <property type="entry name" value="Enolase-like C-terminal domain"/>
    <property type="match status" value="1"/>
</dbReference>
<feature type="binding site" evidence="4">
    <location>
        <position position="145"/>
    </location>
    <ligand>
        <name>Mg(2+)</name>
        <dbReference type="ChEBI" id="CHEBI:18420"/>
    </ligand>
</feature>
<dbReference type="GO" id="GO:0009234">
    <property type="term" value="P:menaquinone biosynthetic process"/>
    <property type="evidence" value="ECO:0007669"/>
    <property type="project" value="UniProtKB-UniRule"/>
</dbReference>
<dbReference type="RefSeq" id="WP_267781924.1">
    <property type="nucleotide sequence ID" value="NZ_CP113089.1"/>
</dbReference>
<dbReference type="Proteomes" id="UP001164706">
    <property type="component" value="Chromosome"/>
</dbReference>